<evidence type="ECO:0000313" key="2">
    <source>
        <dbReference type="EMBL" id="MEV4292753.1"/>
    </source>
</evidence>
<keyword evidence="3" id="KW-1185">Reference proteome</keyword>
<feature type="domain" description="Cupin type-2" evidence="1">
    <location>
        <begin position="186"/>
        <end position="252"/>
    </location>
</feature>
<dbReference type="EMBL" id="JBFARM010000020">
    <property type="protein sequence ID" value="MEV4292753.1"/>
    <property type="molecule type" value="Genomic_DNA"/>
</dbReference>
<dbReference type="InterPro" id="IPR023393">
    <property type="entry name" value="START-like_dom_sf"/>
</dbReference>
<dbReference type="SUPFAM" id="SSF55961">
    <property type="entry name" value="Bet v1-like"/>
    <property type="match status" value="1"/>
</dbReference>
<dbReference type="InterPro" id="IPR014710">
    <property type="entry name" value="RmlC-like_jellyroll"/>
</dbReference>
<dbReference type="InterPro" id="IPR052044">
    <property type="entry name" value="PKS_Associated_Protein"/>
</dbReference>
<dbReference type="Gene3D" id="3.30.530.20">
    <property type="match status" value="1"/>
</dbReference>
<dbReference type="PANTHER" id="PTHR36114">
    <property type="entry name" value="16.7 KDA PROTEIN IN WHIE LOCUS"/>
    <property type="match status" value="1"/>
</dbReference>
<dbReference type="InterPro" id="IPR013096">
    <property type="entry name" value="Cupin_2"/>
</dbReference>
<dbReference type="Gene3D" id="2.60.120.10">
    <property type="entry name" value="Jelly Rolls"/>
    <property type="match status" value="1"/>
</dbReference>
<dbReference type="Pfam" id="PF10604">
    <property type="entry name" value="Polyketide_cyc2"/>
    <property type="match status" value="1"/>
</dbReference>
<name>A0ABV3HJM4_9ACTN</name>
<dbReference type="PANTHER" id="PTHR36114:SF1">
    <property type="entry name" value="16.7 KDA PROTEIN IN WHIE LOCUS"/>
    <property type="match status" value="1"/>
</dbReference>
<dbReference type="SUPFAM" id="SSF51182">
    <property type="entry name" value="RmlC-like cupins"/>
    <property type="match status" value="1"/>
</dbReference>
<gene>
    <name evidence="2" type="ORF">AB0K40_45215</name>
</gene>
<evidence type="ECO:0000259" key="1">
    <source>
        <dbReference type="Pfam" id="PF07883"/>
    </source>
</evidence>
<sequence>MGHTDNSIVIEAPIAYVWARTNDLRSWTDLFTEYAKVEVLSEEPGHLTFRLTMHPDEEGRVWSWVSERRLDREHWTVRARRVEPGPFQFMNLYWTYEALTPDTTRLRWVQDFTMRPDAPVDDAAMEARLNRGSAGQLRIIAQRLKASRSRTQSFAATRSVRQRGGDMRTLLNPASTGCSNGISGAVELAPGERVNEHYHPYSEEHLFVAEGTVRVDIDGEPRTLGPREAVFVPRQVRHRVTNVGTGPALVVFALGPLAPSPELGHVDTEDEAPAAT</sequence>
<accession>A0ABV3HJM4</accession>
<organism evidence="2 3">
    <name type="scientific">Nonomuraea bangladeshensis</name>
    <dbReference type="NCBI Taxonomy" id="404385"/>
    <lineage>
        <taxon>Bacteria</taxon>
        <taxon>Bacillati</taxon>
        <taxon>Actinomycetota</taxon>
        <taxon>Actinomycetes</taxon>
        <taxon>Streptosporangiales</taxon>
        <taxon>Streptosporangiaceae</taxon>
        <taxon>Nonomuraea</taxon>
    </lineage>
</organism>
<reference evidence="2 3" key="1">
    <citation type="submission" date="2024-06" db="EMBL/GenBank/DDBJ databases">
        <title>The Natural Products Discovery Center: Release of the First 8490 Sequenced Strains for Exploring Actinobacteria Biosynthetic Diversity.</title>
        <authorList>
            <person name="Kalkreuter E."/>
            <person name="Kautsar S.A."/>
            <person name="Yang D."/>
            <person name="Bader C.D."/>
            <person name="Teijaro C.N."/>
            <person name="Fluegel L."/>
            <person name="Davis C.M."/>
            <person name="Simpson J.R."/>
            <person name="Lauterbach L."/>
            <person name="Steele A.D."/>
            <person name="Gui C."/>
            <person name="Meng S."/>
            <person name="Li G."/>
            <person name="Viehrig K."/>
            <person name="Ye F."/>
            <person name="Su P."/>
            <person name="Kiefer A.F."/>
            <person name="Nichols A."/>
            <person name="Cepeda A.J."/>
            <person name="Yan W."/>
            <person name="Fan B."/>
            <person name="Jiang Y."/>
            <person name="Adhikari A."/>
            <person name="Zheng C.-J."/>
            <person name="Schuster L."/>
            <person name="Cowan T.M."/>
            <person name="Smanski M.J."/>
            <person name="Chevrette M.G."/>
            <person name="De Carvalho L.P.S."/>
            <person name="Shen B."/>
        </authorList>
    </citation>
    <scope>NUCLEOTIDE SEQUENCE [LARGE SCALE GENOMIC DNA]</scope>
    <source>
        <strain evidence="2 3">NPDC049574</strain>
    </source>
</reference>
<dbReference type="InterPro" id="IPR011051">
    <property type="entry name" value="RmlC_Cupin_sf"/>
</dbReference>
<protein>
    <submittedName>
        <fullName evidence="2">Cupin domain-containing protein</fullName>
    </submittedName>
</protein>
<evidence type="ECO:0000313" key="3">
    <source>
        <dbReference type="Proteomes" id="UP001552427"/>
    </source>
</evidence>
<proteinExistence type="predicted"/>
<dbReference type="CDD" id="cd06991">
    <property type="entry name" value="cupin_TcmJ-like"/>
    <property type="match status" value="1"/>
</dbReference>
<dbReference type="Proteomes" id="UP001552427">
    <property type="component" value="Unassembled WGS sequence"/>
</dbReference>
<dbReference type="Pfam" id="PF07883">
    <property type="entry name" value="Cupin_2"/>
    <property type="match status" value="1"/>
</dbReference>
<comment type="caution">
    <text evidence="2">The sequence shown here is derived from an EMBL/GenBank/DDBJ whole genome shotgun (WGS) entry which is preliminary data.</text>
</comment>
<dbReference type="InterPro" id="IPR019587">
    <property type="entry name" value="Polyketide_cyclase/dehydratase"/>
</dbReference>